<evidence type="ECO:0000313" key="5">
    <source>
        <dbReference type="EMBL" id="MEJ8845197.1"/>
    </source>
</evidence>
<dbReference type="SUPFAM" id="SSF55729">
    <property type="entry name" value="Acyl-CoA N-acyltransferases (Nat)"/>
    <property type="match status" value="1"/>
</dbReference>
<accession>A0ABU8WET4</accession>
<protein>
    <submittedName>
        <fullName evidence="5">GNAT family N-acetyltransferase</fullName>
    </submittedName>
</protein>
<evidence type="ECO:0000256" key="2">
    <source>
        <dbReference type="ARBA" id="ARBA00023315"/>
    </source>
</evidence>
<evidence type="ECO:0000256" key="3">
    <source>
        <dbReference type="ARBA" id="ARBA00038502"/>
    </source>
</evidence>
<evidence type="ECO:0000313" key="6">
    <source>
        <dbReference type="Proteomes" id="UP001385892"/>
    </source>
</evidence>
<dbReference type="Proteomes" id="UP001385892">
    <property type="component" value="Unassembled WGS sequence"/>
</dbReference>
<keyword evidence="6" id="KW-1185">Reference proteome</keyword>
<dbReference type="EMBL" id="JBBKZT010000001">
    <property type="protein sequence ID" value="MEJ8845197.1"/>
    <property type="molecule type" value="Genomic_DNA"/>
</dbReference>
<comment type="caution">
    <text evidence="5">The sequence shown here is derived from an EMBL/GenBank/DDBJ whole genome shotgun (WGS) entry which is preliminary data.</text>
</comment>
<reference evidence="5 6" key="1">
    <citation type="submission" date="2024-03" db="EMBL/GenBank/DDBJ databases">
        <title>Novel species of the genus Variovorax.</title>
        <authorList>
            <person name="Liu Q."/>
            <person name="Xin Y.-H."/>
        </authorList>
    </citation>
    <scope>NUCLEOTIDE SEQUENCE [LARGE SCALE GENOMIC DNA]</scope>
    <source>
        <strain evidence="5 6">KACC 18900</strain>
    </source>
</reference>
<keyword evidence="2" id="KW-0012">Acyltransferase</keyword>
<proteinExistence type="inferred from homology"/>
<feature type="domain" description="N-acetyltransferase" evidence="4">
    <location>
        <begin position="14"/>
        <end position="176"/>
    </location>
</feature>
<evidence type="ECO:0000256" key="1">
    <source>
        <dbReference type="ARBA" id="ARBA00022679"/>
    </source>
</evidence>
<sequence length="182" mass="20049">MPHLIQPTLQTQRLILRPFIPSDAEAVRQLAGDHRVAEPTANIPHPYPHDAADNWIASHTELLNAMTGVTFAVTSKDDGSLLGAVSLCRMSSVDQRAELGYWIGFPHWSRGICAEAVTALIDFGHRELQITRVVGLCLARNPGSARVLQKVGFQAEGRWIKHVNHRGTFEDLLAFGLILSGR</sequence>
<organism evidence="5 6">
    <name type="scientific">Variovorax rhizosphaerae</name>
    <dbReference type="NCBI Taxonomy" id="1836200"/>
    <lineage>
        <taxon>Bacteria</taxon>
        <taxon>Pseudomonadati</taxon>
        <taxon>Pseudomonadota</taxon>
        <taxon>Betaproteobacteria</taxon>
        <taxon>Burkholderiales</taxon>
        <taxon>Comamonadaceae</taxon>
        <taxon>Variovorax</taxon>
    </lineage>
</organism>
<comment type="similarity">
    <text evidence="3">Belongs to the acetyltransferase family. RimJ subfamily.</text>
</comment>
<keyword evidence="1" id="KW-0808">Transferase</keyword>
<dbReference type="PANTHER" id="PTHR43792:SF8">
    <property type="entry name" value="[RIBOSOMAL PROTEIN US5]-ALANINE N-ACETYLTRANSFERASE"/>
    <property type="match status" value="1"/>
</dbReference>
<gene>
    <name evidence="5" type="ORF">WKW82_00940</name>
</gene>
<name>A0ABU8WET4_9BURK</name>
<dbReference type="InterPro" id="IPR051531">
    <property type="entry name" value="N-acetyltransferase"/>
</dbReference>
<dbReference type="InterPro" id="IPR016181">
    <property type="entry name" value="Acyl_CoA_acyltransferase"/>
</dbReference>
<dbReference type="PROSITE" id="PS51186">
    <property type="entry name" value="GNAT"/>
    <property type="match status" value="1"/>
</dbReference>
<dbReference type="InterPro" id="IPR000182">
    <property type="entry name" value="GNAT_dom"/>
</dbReference>
<evidence type="ECO:0000259" key="4">
    <source>
        <dbReference type="PROSITE" id="PS51186"/>
    </source>
</evidence>
<dbReference type="Pfam" id="PF13302">
    <property type="entry name" value="Acetyltransf_3"/>
    <property type="match status" value="1"/>
</dbReference>
<dbReference type="RefSeq" id="WP_340340378.1">
    <property type="nucleotide sequence ID" value="NZ_JBBKZT010000001.1"/>
</dbReference>
<dbReference type="PANTHER" id="PTHR43792">
    <property type="entry name" value="GNAT FAMILY, PUTATIVE (AFU_ORTHOLOGUE AFUA_3G00765)-RELATED-RELATED"/>
    <property type="match status" value="1"/>
</dbReference>
<dbReference type="Gene3D" id="3.40.630.30">
    <property type="match status" value="1"/>
</dbReference>